<feature type="domain" description="Ribonuclease H1 N-terminal" evidence="2">
    <location>
        <begin position="59"/>
        <end position="101"/>
    </location>
</feature>
<evidence type="ECO:0000313" key="4">
    <source>
        <dbReference type="Proteomes" id="UP001175228"/>
    </source>
</evidence>
<dbReference type="EMBL" id="JAUEPU010000025">
    <property type="protein sequence ID" value="KAK0493249.1"/>
    <property type="molecule type" value="Genomic_DNA"/>
</dbReference>
<reference evidence="3" key="1">
    <citation type="submission" date="2023-06" db="EMBL/GenBank/DDBJ databases">
        <authorList>
            <consortium name="Lawrence Berkeley National Laboratory"/>
            <person name="Ahrendt S."/>
            <person name="Sahu N."/>
            <person name="Indic B."/>
            <person name="Wong-Bajracharya J."/>
            <person name="Merenyi Z."/>
            <person name="Ke H.-M."/>
            <person name="Monk M."/>
            <person name="Kocsube S."/>
            <person name="Drula E."/>
            <person name="Lipzen A."/>
            <person name="Balint B."/>
            <person name="Henrissat B."/>
            <person name="Andreopoulos B."/>
            <person name="Martin F.M."/>
            <person name="Harder C.B."/>
            <person name="Rigling D."/>
            <person name="Ford K.L."/>
            <person name="Foster G.D."/>
            <person name="Pangilinan J."/>
            <person name="Papanicolaou A."/>
            <person name="Barry K."/>
            <person name="LaButti K."/>
            <person name="Viragh M."/>
            <person name="Koriabine M."/>
            <person name="Yan M."/>
            <person name="Riley R."/>
            <person name="Champramary S."/>
            <person name="Plett K.L."/>
            <person name="Tsai I.J."/>
            <person name="Slot J."/>
            <person name="Sipos G."/>
            <person name="Plett J."/>
            <person name="Nagy L.G."/>
            <person name="Grigoriev I.V."/>
        </authorList>
    </citation>
    <scope>NUCLEOTIDE SEQUENCE</scope>
    <source>
        <strain evidence="3">HWK02</strain>
    </source>
</reference>
<proteinExistence type="predicted"/>
<gene>
    <name evidence="3" type="ORF">EDD18DRAFT_1356672</name>
</gene>
<keyword evidence="4" id="KW-1185">Reference proteome</keyword>
<protein>
    <recommendedName>
        <fullName evidence="2">Ribonuclease H1 N-terminal domain-containing protein</fullName>
    </recommendedName>
</protein>
<dbReference type="InterPro" id="IPR037056">
    <property type="entry name" value="RNase_H1_N_sf"/>
</dbReference>
<accession>A0AA39Q0Z2</accession>
<dbReference type="Proteomes" id="UP001175228">
    <property type="component" value="Unassembled WGS sequence"/>
</dbReference>
<dbReference type="InterPro" id="IPR009027">
    <property type="entry name" value="Ribosomal_bL9/RNase_H1_N"/>
</dbReference>
<evidence type="ECO:0000259" key="2">
    <source>
        <dbReference type="Pfam" id="PF01693"/>
    </source>
</evidence>
<name>A0AA39Q0Z2_9AGAR</name>
<sequence>MATISHQVPTAKNETPCAIPSGSLTPRIHSVLGTPLGQGQQAPAPDATPSPQTHRSTMPWYTVTVGYEVGVFQGWNLVAPLVLHVSSPVYQCHPSRASAMAHYAEALKNSDVEIVPCDED</sequence>
<evidence type="ECO:0000313" key="3">
    <source>
        <dbReference type="EMBL" id="KAK0493249.1"/>
    </source>
</evidence>
<evidence type="ECO:0000256" key="1">
    <source>
        <dbReference type="SAM" id="MobiDB-lite"/>
    </source>
</evidence>
<dbReference type="InterPro" id="IPR011320">
    <property type="entry name" value="RNase_H1_N"/>
</dbReference>
<dbReference type="AlphaFoldDB" id="A0AA39Q0Z2"/>
<feature type="compositionally biased region" description="Polar residues" evidence="1">
    <location>
        <begin position="1"/>
        <end position="13"/>
    </location>
</feature>
<feature type="region of interest" description="Disordered" evidence="1">
    <location>
        <begin position="1"/>
        <end position="55"/>
    </location>
</feature>
<dbReference type="Pfam" id="PF01693">
    <property type="entry name" value="Cauli_VI"/>
    <property type="match status" value="1"/>
</dbReference>
<dbReference type="SUPFAM" id="SSF55658">
    <property type="entry name" value="L9 N-domain-like"/>
    <property type="match status" value="1"/>
</dbReference>
<dbReference type="Gene3D" id="3.40.970.10">
    <property type="entry name" value="Ribonuclease H1, N-terminal domain"/>
    <property type="match status" value="1"/>
</dbReference>
<comment type="caution">
    <text evidence="3">The sequence shown here is derived from an EMBL/GenBank/DDBJ whole genome shotgun (WGS) entry which is preliminary data.</text>
</comment>
<organism evidence="3 4">
    <name type="scientific">Armillaria luteobubalina</name>
    <dbReference type="NCBI Taxonomy" id="153913"/>
    <lineage>
        <taxon>Eukaryota</taxon>
        <taxon>Fungi</taxon>
        <taxon>Dikarya</taxon>
        <taxon>Basidiomycota</taxon>
        <taxon>Agaricomycotina</taxon>
        <taxon>Agaricomycetes</taxon>
        <taxon>Agaricomycetidae</taxon>
        <taxon>Agaricales</taxon>
        <taxon>Marasmiineae</taxon>
        <taxon>Physalacriaceae</taxon>
        <taxon>Armillaria</taxon>
    </lineage>
</organism>